<accession>A0A226WM55</accession>
<dbReference type="AlphaFoldDB" id="A0A226WM55"/>
<organism evidence="1 2">
    <name type="scientific">Caballeronia sordidicola</name>
    <name type="common">Burkholderia sordidicola</name>
    <dbReference type="NCBI Taxonomy" id="196367"/>
    <lineage>
        <taxon>Bacteria</taxon>
        <taxon>Pseudomonadati</taxon>
        <taxon>Pseudomonadota</taxon>
        <taxon>Betaproteobacteria</taxon>
        <taxon>Burkholderiales</taxon>
        <taxon>Burkholderiaceae</taxon>
        <taxon>Caballeronia</taxon>
    </lineage>
</organism>
<dbReference type="RefSeq" id="WP_089165967.1">
    <property type="nucleotide sequence ID" value="NZ_MTHB01000279.1"/>
</dbReference>
<comment type="caution">
    <text evidence="1">The sequence shown here is derived from an EMBL/GenBank/DDBJ whole genome shotgun (WGS) entry which is preliminary data.</text>
</comment>
<dbReference type="PANTHER" id="PTHR35564">
    <property type="match status" value="1"/>
</dbReference>
<dbReference type="NCBIfam" id="TIGR03347">
    <property type="entry name" value="VI_chp_1"/>
    <property type="match status" value="1"/>
</dbReference>
<dbReference type="OrthoDB" id="1523296at2"/>
<proteinExistence type="predicted"/>
<evidence type="ECO:0000313" key="2">
    <source>
        <dbReference type="Proteomes" id="UP000214720"/>
    </source>
</evidence>
<name>A0A226WM55_CABSO</name>
<protein>
    <submittedName>
        <fullName evidence="1">Uncharacterized protein ImpH/VasB</fullName>
    </submittedName>
</protein>
<dbReference type="EMBL" id="MTHB01000279">
    <property type="protein sequence ID" value="OXC72193.1"/>
    <property type="molecule type" value="Genomic_DNA"/>
</dbReference>
<dbReference type="Pfam" id="PF06996">
    <property type="entry name" value="T6SS_TssG"/>
    <property type="match status" value="1"/>
</dbReference>
<evidence type="ECO:0000313" key="1">
    <source>
        <dbReference type="EMBL" id="OXC72193.1"/>
    </source>
</evidence>
<reference evidence="2" key="1">
    <citation type="submission" date="2017-01" db="EMBL/GenBank/DDBJ databases">
        <title>Genome Analysis of Deinococcus marmoris KOPRI26562.</title>
        <authorList>
            <person name="Kim J.H."/>
            <person name="Oh H.-M."/>
        </authorList>
    </citation>
    <scope>NUCLEOTIDE SEQUENCE [LARGE SCALE GENOMIC DNA]</scope>
    <source>
        <strain evidence="2">PAMC 26633</strain>
    </source>
</reference>
<dbReference type="Proteomes" id="UP000214720">
    <property type="component" value="Unassembled WGS sequence"/>
</dbReference>
<sequence length="369" mass="40132">MNTSDMHDAMTPLVRALLARAPQMNFFQLCQLLERLMPHGMGLGARDTPAGETVRFRPYPKVGFPGTELAGVEFDQERPDRPPTIRTTFLGLYGVNAVMPPHLIDDIVLRREGHEEVMSFLDLFNHRIATLFYRTWRKYRYPSGFERGDDATSRALLCLAGFGLGDKAVSAGLSGARVLGLLGLLTQRTRTVEGLAGVVALALPGAGVKVDERFPVWVRLHDQPGLRSGGSLGMREAAGQGLGQGHVLGRRVKNRGEAVRLTLRPSTAEQAHDLLPDAPLYQELISVLRVYVGNKADVVLRMEVSAAVVPVLKLGPAHADSLGKGHQGRLAWTTLLKPANDRVITIPLGRYEAIPTENATRPAPVGQAA</sequence>
<gene>
    <name evidence="1" type="ORF">BSU04_43220</name>
</gene>
<dbReference type="InterPro" id="IPR010732">
    <property type="entry name" value="T6SS_TssG-like"/>
</dbReference>
<dbReference type="PANTHER" id="PTHR35564:SF3">
    <property type="entry name" value="TYPE VI SECRETION SYSTEM BASEPLATE SUBUNIT TSSG"/>
    <property type="match status" value="1"/>
</dbReference>